<protein>
    <submittedName>
        <fullName evidence="2">Uncharacterized protein</fullName>
    </submittedName>
</protein>
<organism evidence="2 3">
    <name type="scientific">Trifolium medium</name>
    <dbReference type="NCBI Taxonomy" id="97028"/>
    <lineage>
        <taxon>Eukaryota</taxon>
        <taxon>Viridiplantae</taxon>
        <taxon>Streptophyta</taxon>
        <taxon>Embryophyta</taxon>
        <taxon>Tracheophyta</taxon>
        <taxon>Spermatophyta</taxon>
        <taxon>Magnoliopsida</taxon>
        <taxon>eudicotyledons</taxon>
        <taxon>Gunneridae</taxon>
        <taxon>Pentapetalae</taxon>
        <taxon>rosids</taxon>
        <taxon>fabids</taxon>
        <taxon>Fabales</taxon>
        <taxon>Fabaceae</taxon>
        <taxon>Papilionoideae</taxon>
        <taxon>50 kb inversion clade</taxon>
        <taxon>NPAAA clade</taxon>
        <taxon>Hologalegina</taxon>
        <taxon>IRL clade</taxon>
        <taxon>Trifolieae</taxon>
        <taxon>Trifolium</taxon>
    </lineage>
</organism>
<reference evidence="2 3" key="1">
    <citation type="journal article" date="2018" name="Front. Plant Sci.">
        <title>Red Clover (Trifolium pratense) and Zigzag Clover (T. medium) - A Picture of Genomic Similarities and Differences.</title>
        <authorList>
            <person name="Dluhosova J."/>
            <person name="Istvanek J."/>
            <person name="Nedelnik J."/>
            <person name="Repkova J."/>
        </authorList>
    </citation>
    <scope>NUCLEOTIDE SEQUENCE [LARGE SCALE GENOMIC DNA]</scope>
    <source>
        <strain evidence="3">cv. 10/8</strain>
        <tissue evidence="2">Leaf</tissue>
    </source>
</reference>
<comment type="caution">
    <text evidence="2">The sequence shown here is derived from an EMBL/GenBank/DDBJ whole genome shotgun (WGS) entry which is preliminary data.</text>
</comment>
<feature type="region of interest" description="Disordered" evidence="1">
    <location>
        <begin position="1"/>
        <end position="23"/>
    </location>
</feature>
<accession>A0A392MP35</accession>
<keyword evidence="3" id="KW-1185">Reference proteome</keyword>
<evidence type="ECO:0000256" key="1">
    <source>
        <dbReference type="SAM" id="MobiDB-lite"/>
    </source>
</evidence>
<proteinExistence type="predicted"/>
<dbReference type="EMBL" id="LXQA010015874">
    <property type="protein sequence ID" value="MCH89302.1"/>
    <property type="molecule type" value="Genomic_DNA"/>
</dbReference>
<sequence length="49" mass="5023">MNISSAPAGIPGQLPAAVTPTPLPWPPPKLPIGGFPPAPIGLLRENYLP</sequence>
<name>A0A392MP35_9FABA</name>
<dbReference type="AlphaFoldDB" id="A0A392MP35"/>
<gene>
    <name evidence="2" type="ORF">A2U01_0010197</name>
</gene>
<evidence type="ECO:0000313" key="3">
    <source>
        <dbReference type="Proteomes" id="UP000265520"/>
    </source>
</evidence>
<evidence type="ECO:0000313" key="2">
    <source>
        <dbReference type="EMBL" id="MCH89302.1"/>
    </source>
</evidence>
<dbReference type="Proteomes" id="UP000265520">
    <property type="component" value="Unassembled WGS sequence"/>
</dbReference>